<name>A0A1Y5F4Z7_9BACT</name>
<dbReference type="InterPro" id="IPR057727">
    <property type="entry name" value="WCX_dom"/>
</dbReference>
<protein>
    <submittedName>
        <fullName evidence="3">Uncharacterized protein</fullName>
    </submittedName>
</protein>
<evidence type="ECO:0000259" key="2">
    <source>
        <dbReference type="Pfam" id="PF25583"/>
    </source>
</evidence>
<sequence>MKKADFLLTLLGSLLQEKKTRLSIDRAKDLFPKARSSYFRNMKEVLEFTMPGGQPLFRRFTEDEIEFISLNKSFIKEYIPEGEDNIFNLQALMKAGRLMDNSLMKTVLSDIKDFYQINGKAKEINEKFYLLSHLDSLSEDEIYSDLLASLLNNKMINFNYSEKSYEGYSPLSICQHRDALYLLAFKGTFSKDNIKTFKLSRFESVEITDSVFKYPGKWNVENYFENSSGIISGEKNVACIRVYRESRRLIKEKSYFNKTLIENNDLYDEYELVFSSSDEFLGQLFVYAQDIEIVSPTDLKEDFINKAKQALSVNDDEVAS</sequence>
<dbReference type="AlphaFoldDB" id="A0A1Y5F4Z7"/>
<reference evidence="4" key="1">
    <citation type="journal article" date="2017" name="Proc. Natl. Acad. Sci. U.S.A.">
        <title>Simulation of Deepwater Horizon oil plume reveals substrate specialization within a complex community of hydrocarbon-degraders.</title>
        <authorList>
            <person name="Hu P."/>
            <person name="Dubinsky E.A."/>
            <person name="Probst A.J."/>
            <person name="Wang J."/>
            <person name="Sieber C.M.K."/>
            <person name="Tom L.M."/>
            <person name="Gardinali P."/>
            <person name="Banfield J.F."/>
            <person name="Atlas R.M."/>
            <person name="Andersen G.L."/>
        </authorList>
    </citation>
    <scope>NUCLEOTIDE SEQUENCE [LARGE SCALE GENOMIC DNA]</scope>
</reference>
<dbReference type="Pfam" id="PF13280">
    <property type="entry name" value="WYL"/>
    <property type="match status" value="1"/>
</dbReference>
<organism evidence="3 4">
    <name type="scientific">Halobacteriovorax marinus</name>
    <dbReference type="NCBI Taxonomy" id="97084"/>
    <lineage>
        <taxon>Bacteria</taxon>
        <taxon>Pseudomonadati</taxon>
        <taxon>Bdellovibrionota</taxon>
        <taxon>Bacteriovoracia</taxon>
        <taxon>Bacteriovoracales</taxon>
        <taxon>Halobacteriovoraceae</taxon>
        <taxon>Halobacteriovorax</taxon>
    </lineage>
</organism>
<dbReference type="PANTHER" id="PTHR34580">
    <property type="match status" value="1"/>
</dbReference>
<dbReference type="InterPro" id="IPR051534">
    <property type="entry name" value="CBASS_pafABC_assoc_protein"/>
</dbReference>
<evidence type="ECO:0000313" key="4">
    <source>
        <dbReference type="Proteomes" id="UP000196531"/>
    </source>
</evidence>
<feature type="domain" description="WYL" evidence="1">
    <location>
        <begin position="142"/>
        <end position="207"/>
    </location>
</feature>
<accession>A0A1Y5F4Z7</accession>
<evidence type="ECO:0000313" key="3">
    <source>
        <dbReference type="EMBL" id="OUR95737.1"/>
    </source>
</evidence>
<comment type="caution">
    <text evidence="3">The sequence shown here is derived from an EMBL/GenBank/DDBJ whole genome shotgun (WGS) entry which is preliminary data.</text>
</comment>
<evidence type="ECO:0000259" key="1">
    <source>
        <dbReference type="Pfam" id="PF13280"/>
    </source>
</evidence>
<feature type="domain" description="WCX" evidence="2">
    <location>
        <begin position="240"/>
        <end position="311"/>
    </location>
</feature>
<dbReference type="InterPro" id="IPR026881">
    <property type="entry name" value="WYL_dom"/>
</dbReference>
<dbReference type="EMBL" id="MAAO01000007">
    <property type="protein sequence ID" value="OUR95737.1"/>
    <property type="molecule type" value="Genomic_DNA"/>
</dbReference>
<dbReference type="Proteomes" id="UP000196531">
    <property type="component" value="Unassembled WGS sequence"/>
</dbReference>
<dbReference type="Pfam" id="PF25583">
    <property type="entry name" value="WCX"/>
    <property type="match status" value="1"/>
</dbReference>
<proteinExistence type="predicted"/>
<gene>
    <name evidence="3" type="ORF">A9Q84_14645</name>
</gene>
<dbReference type="PANTHER" id="PTHR34580:SF9">
    <property type="entry name" value="SLL5097 PROTEIN"/>
    <property type="match status" value="1"/>
</dbReference>
<dbReference type="PROSITE" id="PS52050">
    <property type="entry name" value="WYL"/>
    <property type="match status" value="1"/>
</dbReference>